<gene>
    <name evidence="1" type="ORF">RAJCM14343_0912</name>
</gene>
<comment type="caution">
    <text evidence="1">The sequence shown here is derived from an EMBL/GenBank/DDBJ whole genome shotgun (WGS) entry which is preliminary data.</text>
</comment>
<sequence length="40" mass="4178">MGRPSPSLIHGIGSCETAVGSILTEAHHIITRTLLGHVKS</sequence>
<reference evidence="1 2" key="1">
    <citation type="journal article" date="2018" name="Biodegradation">
        <title>1,4-Dioxane degradation characteristics of Rhodococcus aetherivorans JCM 14343.</title>
        <authorList>
            <person name="Inoue D."/>
            <person name="Tsunoda T."/>
            <person name="Yamamoto N."/>
            <person name="Ike M."/>
            <person name="Sei K."/>
        </authorList>
    </citation>
    <scope>NUCLEOTIDE SEQUENCE [LARGE SCALE GENOMIC DNA]</scope>
    <source>
        <strain evidence="1 2">JCM 14343</strain>
    </source>
</reference>
<dbReference type="Proteomes" id="UP000325466">
    <property type="component" value="Unassembled WGS sequence"/>
</dbReference>
<name>A0ABQ0YGN6_9NOCA</name>
<proteinExistence type="predicted"/>
<accession>A0ABQ0YGN6</accession>
<evidence type="ECO:0000313" key="2">
    <source>
        <dbReference type="Proteomes" id="UP000325466"/>
    </source>
</evidence>
<dbReference type="EMBL" id="BLAH01000026">
    <property type="protein sequence ID" value="GES35663.1"/>
    <property type="molecule type" value="Genomic_DNA"/>
</dbReference>
<protein>
    <submittedName>
        <fullName evidence="1">Uncharacterized protein</fullName>
    </submittedName>
</protein>
<evidence type="ECO:0000313" key="1">
    <source>
        <dbReference type="EMBL" id="GES35663.1"/>
    </source>
</evidence>
<organism evidence="1 2">
    <name type="scientific">Rhodococcus aetherivorans</name>
    <dbReference type="NCBI Taxonomy" id="191292"/>
    <lineage>
        <taxon>Bacteria</taxon>
        <taxon>Bacillati</taxon>
        <taxon>Actinomycetota</taxon>
        <taxon>Actinomycetes</taxon>
        <taxon>Mycobacteriales</taxon>
        <taxon>Nocardiaceae</taxon>
        <taxon>Rhodococcus</taxon>
    </lineage>
</organism>
<dbReference type="PROSITE" id="PS51257">
    <property type="entry name" value="PROKAR_LIPOPROTEIN"/>
    <property type="match status" value="1"/>
</dbReference>
<keyword evidence="2" id="KW-1185">Reference proteome</keyword>